<organism evidence="1 2">
    <name type="scientific">Phormidesmis priestleyi Ana</name>
    <dbReference type="NCBI Taxonomy" id="1666911"/>
    <lineage>
        <taxon>Bacteria</taxon>
        <taxon>Bacillati</taxon>
        <taxon>Cyanobacteriota</taxon>
        <taxon>Cyanophyceae</taxon>
        <taxon>Leptolyngbyales</taxon>
        <taxon>Leptolyngbyaceae</taxon>
        <taxon>Phormidesmis</taxon>
    </lineage>
</organism>
<sequence length="219" mass="23318">MLVIEGGKVSGGDIGLGEVVDASRQINNADRTLRVNGVVIVGFAFVGHQHFSAVRSKGHHVGQSTRSNGIQEVAVDVKEHHAAGLSFDFVFNGDRHKAVGDRHAVSSSPVGGGVNVKQLSGVAGVANIQHFHGRNLGIDHKQPLGFRIVDHDFSSAFVKDPSFVGAEGNQQRRSGIHRGRLSRAIRVSHGVVAESEVLNAAVQLASGVFLVELEVKRHK</sequence>
<protein>
    <submittedName>
        <fullName evidence="1">Uncharacterized protein</fullName>
    </submittedName>
</protein>
<accession>A0A0P7ZF58</accession>
<dbReference type="AlphaFoldDB" id="A0A0P7ZF58"/>
<evidence type="ECO:0000313" key="1">
    <source>
        <dbReference type="EMBL" id="KPQ31142.1"/>
    </source>
</evidence>
<name>A0A0P7ZF58_9CYAN</name>
<dbReference type="EMBL" id="LJZR01000123">
    <property type="protein sequence ID" value="KPQ31142.1"/>
    <property type="molecule type" value="Genomic_DNA"/>
</dbReference>
<comment type="caution">
    <text evidence="1">The sequence shown here is derived from an EMBL/GenBank/DDBJ whole genome shotgun (WGS) entry which is preliminary data.</text>
</comment>
<evidence type="ECO:0000313" key="2">
    <source>
        <dbReference type="Proteomes" id="UP000050465"/>
    </source>
</evidence>
<reference evidence="1 2" key="1">
    <citation type="submission" date="2015-09" db="EMBL/GenBank/DDBJ databases">
        <title>Identification and resolution of microdiversity through metagenomic sequencing of parallel consortia.</title>
        <authorList>
            <person name="Nelson W.C."/>
            <person name="Romine M.F."/>
            <person name="Lindemann S.R."/>
        </authorList>
    </citation>
    <scope>NUCLEOTIDE SEQUENCE [LARGE SCALE GENOMIC DNA]</scope>
    <source>
        <strain evidence="1">Ana</strain>
    </source>
</reference>
<gene>
    <name evidence="1" type="ORF">HLUCCA11_24350</name>
</gene>
<dbReference type="Proteomes" id="UP000050465">
    <property type="component" value="Unassembled WGS sequence"/>
</dbReference>
<proteinExistence type="predicted"/>